<evidence type="ECO:0000313" key="2">
    <source>
        <dbReference type="Proteomes" id="UP000557204"/>
    </source>
</evidence>
<dbReference type="Proteomes" id="UP000557204">
    <property type="component" value="Unassembled WGS sequence"/>
</dbReference>
<reference evidence="1 2" key="1">
    <citation type="submission" date="2020-05" db="EMBL/GenBank/DDBJ databases">
        <title>Genome sequence of Isoptericola sp. JC619 isolated from Chilika lagoon, India.</title>
        <authorList>
            <person name="Kumar D."/>
            <person name="Appam K."/>
            <person name="Gandham S."/>
            <person name="Uppada J."/>
            <person name="Sasikala C."/>
            <person name="Venkata Ramana C."/>
        </authorList>
    </citation>
    <scope>NUCLEOTIDE SEQUENCE [LARGE SCALE GENOMIC DNA]</scope>
    <source>
        <strain evidence="1 2">JC619</strain>
    </source>
</reference>
<sequence>MLLREFSPEQARHAERDREAGYLCLWCGTPLPEEASFNRTTCTRAHNRALSRWRTGTDFTIRIGTCESCGSTIDRSGQRGRLPRHCDDCTLPAPTTRPGRWKYKPGDRFGSLVLLERLPSSRGGAEGRFRCDCGNLRTMRINNVASSSVQTCTSPARHPDPRLVEVPAYGTVHHRLVAARGRASEHECAVSSCTRFASDWAYRHGLLDPLVQSNGAKDDGKPYSDDPDLYMPLCRPHHQKWDRAWLRQTGSPMGISLAHVTAHEATS</sequence>
<protein>
    <submittedName>
        <fullName evidence="1">Uncharacterized protein</fullName>
    </submittedName>
</protein>
<name>A0A849K6J7_9MICO</name>
<keyword evidence="2" id="KW-1185">Reference proteome</keyword>
<dbReference type="EMBL" id="JABFAJ010000008">
    <property type="protein sequence ID" value="NNU26797.1"/>
    <property type="molecule type" value="Genomic_DNA"/>
</dbReference>
<dbReference type="AlphaFoldDB" id="A0A849K6J7"/>
<gene>
    <name evidence="1" type="ORF">HLI28_04460</name>
</gene>
<proteinExistence type="predicted"/>
<accession>A0A849K6J7</accession>
<comment type="caution">
    <text evidence="1">The sequence shown here is derived from an EMBL/GenBank/DDBJ whole genome shotgun (WGS) entry which is preliminary data.</text>
</comment>
<evidence type="ECO:0000313" key="1">
    <source>
        <dbReference type="EMBL" id="NNU26797.1"/>
    </source>
</evidence>
<dbReference type="RefSeq" id="WP_171246314.1">
    <property type="nucleotide sequence ID" value="NZ_JABFAJ010000008.1"/>
</dbReference>
<organism evidence="1 2">
    <name type="scientific">Isoptericola sediminis</name>
    <dbReference type="NCBI Taxonomy" id="2733572"/>
    <lineage>
        <taxon>Bacteria</taxon>
        <taxon>Bacillati</taxon>
        <taxon>Actinomycetota</taxon>
        <taxon>Actinomycetes</taxon>
        <taxon>Micrococcales</taxon>
        <taxon>Promicromonosporaceae</taxon>
        <taxon>Isoptericola</taxon>
    </lineage>
</organism>